<evidence type="ECO:0000313" key="7">
    <source>
        <dbReference type="Proteomes" id="UP000295689"/>
    </source>
</evidence>
<keyword evidence="3" id="KW-0804">Transcription</keyword>
<evidence type="ECO:0000256" key="1">
    <source>
        <dbReference type="ARBA" id="ARBA00023015"/>
    </source>
</evidence>
<dbReference type="SUPFAM" id="SSF46689">
    <property type="entry name" value="Homeodomain-like"/>
    <property type="match status" value="1"/>
</dbReference>
<accession>A0A4R2BJV9</accession>
<evidence type="ECO:0000313" key="6">
    <source>
        <dbReference type="EMBL" id="TCN27276.1"/>
    </source>
</evidence>
<gene>
    <name evidence="6" type="ORF">EV146_102223</name>
</gene>
<dbReference type="InterPro" id="IPR036271">
    <property type="entry name" value="Tet_transcr_reg_TetR-rel_C_sf"/>
</dbReference>
<dbReference type="EMBL" id="SLVV01000002">
    <property type="protein sequence ID" value="TCN27276.1"/>
    <property type="molecule type" value="Genomic_DNA"/>
</dbReference>
<keyword evidence="1" id="KW-0805">Transcription regulation</keyword>
<dbReference type="Gene3D" id="1.10.357.10">
    <property type="entry name" value="Tetracycline Repressor, domain 2"/>
    <property type="match status" value="1"/>
</dbReference>
<dbReference type="PROSITE" id="PS01081">
    <property type="entry name" value="HTH_TETR_1"/>
    <property type="match status" value="1"/>
</dbReference>
<dbReference type="PROSITE" id="PS50977">
    <property type="entry name" value="HTH_TETR_2"/>
    <property type="match status" value="1"/>
</dbReference>
<dbReference type="InterPro" id="IPR009057">
    <property type="entry name" value="Homeodomain-like_sf"/>
</dbReference>
<dbReference type="InterPro" id="IPR023772">
    <property type="entry name" value="DNA-bd_HTH_TetR-type_CS"/>
</dbReference>
<keyword evidence="7" id="KW-1185">Reference proteome</keyword>
<keyword evidence="2 4" id="KW-0238">DNA-binding</keyword>
<feature type="DNA-binding region" description="H-T-H motif" evidence="4">
    <location>
        <begin position="46"/>
        <end position="65"/>
    </location>
</feature>
<dbReference type="AlphaFoldDB" id="A0A4R2BJV9"/>
<evidence type="ECO:0000259" key="5">
    <source>
        <dbReference type="PROSITE" id="PS50977"/>
    </source>
</evidence>
<evidence type="ECO:0000256" key="4">
    <source>
        <dbReference type="PROSITE-ProRule" id="PRU00335"/>
    </source>
</evidence>
<dbReference type="Pfam" id="PF00440">
    <property type="entry name" value="TetR_N"/>
    <property type="match status" value="1"/>
</dbReference>
<protein>
    <submittedName>
        <fullName evidence="6">TetR family transcriptional regulator</fullName>
    </submittedName>
</protein>
<dbReference type="PANTHER" id="PTHR47506:SF6">
    <property type="entry name" value="HTH-TYPE TRANSCRIPTIONAL REPRESSOR NEMR"/>
    <property type="match status" value="1"/>
</dbReference>
<sequence length="217" mass="24906">MRNGNDENLVGSFPFVPRQERAVKKKDALLQSGRYLFITKGYENTTAKEIAAHAGVATGTFYRYFSDKRQLFMYLVKDKLANLLPPEPEWEAGDPEQLLFSLLENYQQRLYEVKLDKVVVELLPKDPDLAETLKEAKRNMHNRICNGLKRAQEKGHVWKDLDPSAIAWSVLVLLENAAKDDSGQSIDFRQLARLIGRMVFPPEIIKRLQSEQQAKSE</sequence>
<dbReference type="RefSeq" id="WP_132001932.1">
    <property type="nucleotide sequence ID" value="NZ_JABUHM010000001.1"/>
</dbReference>
<feature type="domain" description="HTH tetR-type" evidence="5">
    <location>
        <begin position="23"/>
        <end position="83"/>
    </location>
</feature>
<dbReference type="SUPFAM" id="SSF48498">
    <property type="entry name" value="Tetracyclin repressor-like, C-terminal domain"/>
    <property type="match status" value="1"/>
</dbReference>
<evidence type="ECO:0000256" key="3">
    <source>
        <dbReference type="ARBA" id="ARBA00023163"/>
    </source>
</evidence>
<dbReference type="InterPro" id="IPR001647">
    <property type="entry name" value="HTH_TetR"/>
</dbReference>
<dbReference type="GO" id="GO:0003677">
    <property type="term" value="F:DNA binding"/>
    <property type="evidence" value="ECO:0007669"/>
    <property type="project" value="UniProtKB-UniRule"/>
</dbReference>
<dbReference type="PANTHER" id="PTHR47506">
    <property type="entry name" value="TRANSCRIPTIONAL REGULATORY PROTEIN"/>
    <property type="match status" value="1"/>
</dbReference>
<name>A0A4R2BJV9_9BACI</name>
<proteinExistence type="predicted"/>
<dbReference type="PRINTS" id="PR00455">
    <property type="entry name" value="HTHTETR"/>
</dbReference>
<comment type="caution">
    <text evidence="6">The sequence shown here is derived from an EMBL/GenBank/DDBJ whole genome shotgun (WGS) entry which is preliminary data.</text>
</comment>
<evidence type="ECO:0000256" key="2">
    <source>
        <dbReference type="ARBA" id="ARBA00023125"/>
    </source>
</evidence>
<organism evidence="6 7">
    <name type="scientific">Mesobacillus foraminis</name>
    <dbReference type="NCBI Taxonomy" id="279826"/>
    <lineage>
        <taxon>Bacteria</taxon>
        <taxon>Bacillati</taxon>
        <taxon>Bacillota</taxon>
        <taxon>Bacilli</taxon>
        <taxon>Bacillales</taxon>
        <taxon>Bacillaceae</taxon>
        <taxon>Mesobacillus</taxon>
    </lineage>
</organism>
<dbReference type="Proteomes" id="UP000295689">
    <property type="component" value="Unassembled WGS sequence"/>
</dbReference>
<reference evidence="6 7" key="1">
    <citation type="journal article" date="2015" name="Stand. Genomic Sci.">
        <title>Genomic Encyclopedia of Bacterial and Archaeal Type Strains, Phase III: the genomes of soil and plant-associated and newly described type strains.</title>
        <authorList>
            <person name="Whitman W.B."/>
            <person name="Woyke T."/>
            <person name="Klenk H.P."/>
            <person name="Zhou Y."/>
            <person name="Lilburn T.G."/>
            <person name="Beck B.J."/>
            <person name="De Vos P."/>
            <person name="Vandamme P."/>
            <person name="Eisen J.A."/>
            <person name="Garrity G."/>
            <person name="Hugenholtz P."/>
            <person name="Kyrpides N.C."/>
        </authorList>
    </citation>
    <scope>NUCLEOTIDE SEQUENCE [LARGE SCALE GENOMIC DNA]</scope>
    <source>
        <strain evidence="6 7">CV53</strain>
    </source>
</reference>